<evidence type="ECO:0000256" key="3">
    <source>
        <dbReference type="ARBA" id="ARBA00022989"/>
    </source>
</evidence>
<keyword evidence="3" id="KW-1133">Transmembrane helix</keyword>
<keyword evidence="4" id="KW-0472">Membrane</keyword>
<dbReference type="GO" id="GO:0016020">
    <property type="term" value="C:membrane"/>
    <property type="evidence" value="ECO:0007669"/>
    <property type="project" value="UniProtKB-SubCell"/>
</dbReference>
<comment type="caution">
    <text evidence="6">The sequence shown here is derived from an EMBL/GenBank/DDBJ whole genome shotgun (WGS) entry which is preliminary data.</text>
</comment>
<dbReference type="InterPro" id="IPR032808">
    <property type="entry name" value="DoxX"/>
</dbReference>
<dbReference type="AlphaFoldDB" id="A0ABD5QDJ2"/>
<keyword evidence="2" id="KW-0812">Transmembrane</keyword>
<evidence type="ECO:0000256" key="4">
    <source>
        <dbReference type="ARBA" id="ARBA00023136"/>
    </source>
</evidence>
<evidence type="ECO:0000256" key="2">
    <source>
        <dbReference type="ARBA" id="ARBA00022692"/>
    </source>
</evidence>
<dbReference type="EMBL" id="JBHSJG010000029">
    <property type="protein sequence ID" value="MFC4987634.1"/>
    <property type="molecule type" value="Genomic_DNA"/>
</dbReference>
<gene>
    <name evidence="6" type="ORF">ACFPFO_07640</name>
</gene>
<feature type="compositionally biased region" description="Basic and acidic residues" evidence="5">
    <location>
        <begin position="1"/>
        <end position="19"/>
    </location>
</feature>
<evidence type="ECO:0000313" key="6">
    <source>
        <dbReference type="EMBL" id="MFC4987634.1"/>
    </source>
</evidence>
<keyword evidence="7" id="KW-1185">Reference proteome</keyword>
<protein>
    <submittedName>
        <fullName evidence="6">DoxX family protein</fullName>
    </submittedName>
</protein>
<organism evidence="6 7">
    <name type="scientific">Saliphagus infecundisoli</name>
    <dbReference type="NCBI Taxonomy" id="1849069"/>
    <lineage>
        <taxon>Archaea</taxon>
        <taxon>Methanobacteriati</taxon>
        <taxon>Methanobacteriota</taxon>
        <taxon>Stenosarchaea group</taxon>
        <taxon>Halobacteria</taxon>
        <taxon>Halobacteriales</taxon>
        <taxon>Natrialbaceae</taxon>
        <taxon>Saliphagus</taxon>
    </lineage>
</organism>
<dbReference type="Pfam" id="PF07681">
    <property type="entry name" value="DoxX"/>
    <property type="match status" value="1"/>
</dbReference>
<sequence>MSRLSKSLERRANEFRSGSEPDPEVEPEPREDAAEGAVETAPLFRLGRLLFGGVLAYNAIDNLRNLEGRIAYAEAKGAPRPDISVPAISGGLLAGSVGIALWRLPSAAAAGVVGFLAGVTPVMHDFWNEEDEEGYQQELIQFLKNTALLGAALALLGLGRKSD</sequence>
<proteinExistence type="predicted"/>
<feature type="region of interest" description="Disordered" evidence="5">
    <location>
        <begin position="1"/>
        <end position="36"/>
    </location>
</feature>
<dbReference type="RefSeq" id="WP_114576965.1">
    <property type="nucleotide sequence ID" value="NZ_JAIVEF010000002.1"/>
</dbReference>
<comment type="subcellular location">
    <subcellularLocation>
        <location evidence="1">Membrane</location>
        <topology evidence="1">Multi-pass membrane protein</topology>
    </subcellularLocation>
</comment>
<dbReference type="Proteomes" id="UP001595925">
    <property type="component" value="Unassembled WGS sequence"/>
</dbReference>
<accession>A0ABD5QDJ2</accession>
<evidence type="ECO:0000256" key="5">
    <source>
        <dbReference type="SAM" id="MobiDB-lite"/>
    </source>
</evidence>
<evidence type="ECO:0000313" key="7">
    <source>
        <dbReference type="Proteomes" id="UP001595925"/>
    </source>
</evidence>
<evidence type="ECO:0000256" key="1">
    <source>
        <dbReference type="ARBA" id="ARBA00004141"/>
    </source>
</evidence>
<reference evidence="6 7" key="1">
    <citation type="journal article" date="2019" name="Int. J. Syst. Evol. Microbiol.">
        <title>The Global Catalogue of Microorganisms (GCM) 10K type strain sequencing project: providing services to taxonomists for standard genome sequencing and annotation.</title>
        <authorList>
            <consortium name="The Broad Institute Genomics Platform"/>
            <consortium name="The Broad Institute Genome Sequencing Center for Infectious Disease"/>
            <person name="Wu L."/>
            <person name="Ma J."/>
        </authorList>
    </citation>
    <scope>NUCLEOTIDE SEQUENCE [LARGE SCALE GENOMIC DNA]</scope>
    <source>
        <strain evidence="6 7">CGMCC 1.15824</strain>
    </source>
</reference>
<name>A0ABD5QDJ2_9EURY</name>